<dbReference type="SUPFAM" id="SSF52218">
    <property type="entry name" value="Flavoproteins"/>
    <property type="match status" value="1"/>
</dbReference>
<gene>
    <name evidence="2" type="ORF">F8154_10695</name>
</gene>
<dbReference type="Gene3D" id="3.40.50.360">
    <property type="match status" value="1"/>
</dbReference>
<reference evidence="2 3" key="1">
    <citation type="submission" date="2019-10" db="EMBL/GenBank/DDBJ databases">
        <title>Alkaliphilus serpentinus sp. nov. and Alkaliphilus pronyensis sp. nov., two novel anaerobic alkaliphilic species isolated from the serpentinized-hosted hydrothermal field of the Prony Bay (New Caledonia).</title>
        <authorList>
            <person name="Postec A."/>
        </authorList>
    </citation>
    <scope>NUCLEOTIDE SEQUENCE [LARGE SCALE GENOMIC DNA]</scope>
    <source>
        <strain evidence="2 3">LacV</strain>
    </source>
</reference>
<sequence>MYFKRYNNNKKGGTSMKVLITYSSKTGNTKKIANEVAKEVTKLYPQADFKNIDEVVEFDYDIIFLGGWIDRGNFNKEVECRLDSIKNKNVAFFFTLGAYSTSMHAYDCITNIRTALDKSNNRVINHFHCMGPVSKDLKERMAKLPKDHPHYPDEARLKRWACSESHPNEEDFEAARSFVSGTFKALNNKRV</sequence>
<dbReference type="GO" id="GO:0010181">
    <property type="term" value="F:FMN binding"/>
    <property type="evidence" value="ECO:0007669"/>
    <property type="project" value="InterPro"/>
</dbReference>
<dbReference type="GO" id="GO:0016651">
    <property type="term" value="F:oxidoreductase activity, acting on NAD(P)H"/>
    <property type="evidence" value="ECO:0007669"/>
    <property type="project" value="UniProtKB-ARBA"/>
</dbReference>
<dbReference type="PANTHER" id="PTHR38030">
    <property type="entry name" value="PROTOPORPHYRINOGEN IX DEHYDROGENASE [MENAQUINONE]"/>
    <property type="match status" value="1"/>
</dbReference>
<evidence type="ECO:0000259" key="1">
    <source>
        <dbReference type="Pfam" id="PF12641"/>
    </source>
</evidence>
<keyword evidence="3" id="KW-1185">Reference proteome</keyword>
<protein>
    <submittedName>
        <fullName evidence="2">Flavodoxin</fullName>
    </submittedName>
</protein>
<dbReference type="Proteomes" id="UP000432715">
    <property type="component" value="Unassembled WGS sequence"/>
</dbReference>
<dbReference type="InterPro" id="IPR029039">
    <property type="entry name" value="Flavoprotein-like_sf"/>
</dbReference>
<comment type="caution">
    <text evidence="2">The sequence shown here is derived from an EMBL/GenBank/DDBJ whole genome shotgun (WGS) entry which is preliminary data.</text>
</comment>
<dbReference type="OrthoDB" id="307208at2"/>
<dbReference type="InterPro" id="IPR008254">
    <property type="entry name" value="Flavodoxin/NO_synth"/>
</dbReference>
<dbReference type="GO" id="GO:0006783">
    <property type="term" value="P:heme biosynthetic process"/>
    <property type="evidence" value="ECO:0007669"/>
    <property type="project" value="TreeGrafter"/>
</dbReference>
<evidence type="ECO:0000313" key="3">
    <source>
        <dbReference type="Proteomes" id="UP000432715"/>
    </source>
</evidence>
<evidence type="ECO:0000313" key="2">
    <source>
        <dbReference type="EMBL" id="KAB3533461.1"/>
    </source>
</evidence>
<feature type="domain" description="Flavodoxin-like" evidence="1">
    <location>
        <begin position="19"/>
        <end position="179"/>
    </location>
</feature>
<dbReference type="PANTHER" id="PTHR38030:SF2">
    <property type="entry name" value="PROTOPORPHYRINOGEN IX DEHYDROGENASE [QUINONE]"/>
    <property type="match status" value="1"/>
</dbReference>
<name>A0A6I0F9A2_9FIRM</name>
<dbReference type="EMBL" id="WBZC01000040">
    <property type="protein sequence ID" value="KAB3533461.1"/>
    <property type="molecule type" value="Genomic_DNA"/>
</dbReference>
<organism evidence="2 3">
    <name type="scientific">Alkaliphilus pronyensis</name>
    <dbReference type="NCBI Taxonomy" id="1482732"/>
    <lineage>
        <taxon>Bacteria</taxon>
        <taxon>Bacillati</taxon>
        <taxon>Bacillota</taxon>
        <taxon>Clostridia</taxon>
        <taxon>Peptostreptococcales</taxon>
        <taxon>Natronincolaceae</taxon>
        <taxon>Alkaliphilus</taxon>
    </lineage>
</organism>
<accession>A0A6I0F9A2</accession>
<dbReference type="Pfam" id="PF12641">
    <property type="entry name" value="Flavodoxin_3"/>
    <property type="match status" value="1"/>
</dbReference>
<dbReference type="AlphaFoldDB" id="A0A6I0F9A2"/>
<proteinExistence type="predicted"/>
<dbReference type="InterPro" id="IPR052200">
    <property type="entry name" value="Protoporphyrinogen_IX_DH"/>
</dbReference>
<dbReference type="GO" id="GO:0070819">
    <property type="term" value="F:menaquinone-dependent protoporphyrinogen oxidase activity"/>
    <property type="evidence" value="ECO:0007669"/>
    <property type="project" value="TreeGrafter"/>
</dbReference>